<dbReference type="SUPFAM" id="SSF55826">
    <property type="entry name" value="YbaK/ProRS associated domain"/>
    <property type="match status" value="1"/>
</dbReference>
<comment type="subcellular location">
    <subcellularLocation>
        <location evidence="1 10">Cytoplasm</location>
    </subcellularLocation>
</comment>
<comment type="function">
    <text evidence="10">Catalyzes the attachment of proline to tRNA(Pro) in a two-step reaction: proline is first activated by ATP to form Pro-AMP and then transferred to the acceptor end of tRNA(Pro). As ProRS can inadvertently accommodate and process non-cognate amino acids such as alanine and cysteine, to avoid such errors it has two additional distinct editing activities against alanine. One activity is designated as 'pretransfer' editing and involves the tRNA(Pro)-independent hydrolysis of activated Ala-AMP. The other activity is designated 'posttransfer' editing and involves deacylation of mischarged Ala-tRNA(Pro). The misacylated Cys-tRNA(Pro) is not edited by ProRS.</text>
</comment>
<dbReference type="GO" id="GO:0002161">
    <property type="term" value="F:aminoacyl-tRNA deacylase activity"/>
    <property type="evidence" value="ECO:0007669"/>
    <property type="project" value="InterPro"/>
</dbReference>
<evidence type="ECO:0000256" key="1">
    <source>
        <dbReference type="ARBA" id="ARBA00004496"/>
    </source>
</evidence>
<dbReference type="Gene3D" id="3.40.50.800">
    <property type="entry name" value="Anticodon-binding domain"/>
    <property type="match status" value="1"/>
</dbReference>
<dbReference type="InterPro" id="IPR050062">
    <property type="entry name" value="Pro-tRNA_synthetase"/>
</dbReference>
<dbReference type="FunFam" id="3.40.50.800:FF:000011">
    <property type="entry name" value="Proline--tRNA ligase"/>
    <property type="match status" value="1"/>
</dbReference>
<dbReference type="InterPro" id="IPR002316">
    <property type="entry name" value="Pro-tRNA-ligase_IIa"/>
</dbReference>
<dbReference type="PANTHER" id="PTHR42753:SF2">
    <property type="entry name" value="PROLINE--TRNA LIGASE"/>
    <property type="match status" value="1"/>
</dbReference>
<evidence type="ECO:0000256" key="6">
    <source>
        <dbReference type="ARBA" id="ARBA00022840"/>
    </source>
</evidence>
<gene>
    <name evidence="10 12" type="primary">proS</name>
    <name evidence="12" type="ORF">XA3_08340</name>
</gene>
<evidence type="ECO:0000256" key="2">
    <source>
        <dbReference type="ARBA" id="ARBA00011738"/>
    </source>
</evidence>
<dbReference type="Pfam" id="PF00587">
    <property type="entry name" value="tRNA-synt_2b"/>
    <property type="match status" value="1"/>
</dbReference>
<proteinExistence type="inferred from homology"/>
<dbReference type="KEGG" id="xap:XA3_08340"/>
<evidence type="ECO:0000313" key="12">
    <source>
        <dbReference type="EMBL" id="BDR58393.1"/>
    </source>
</evidence>
<dbReference type="NCBIfam" id="TIGR00409">
    <property type="entry name" value="proS_fam_II"/>
    <property type="match status" value="1"/>
</dbReference>
<evidence type="ECO:0000256" key="5">
    <source>
        <dbReference type="ARBA" id="ARBA00022741"/>
    </source>
</evidence>
<dbReference type="InterPro" id="IPR004500">
    <property type="entry name" value="Pro-tRNA-synth_IIa_bac-type"/>
</dbReference>
<keyword evidence="3 10" id="KW-0963">Cytoplasm</keyword>
<dbReference type="EC" id="6.1.1.15" evidence="10"/>
<dbReference type="GO" id="GO:0140096">
    <property type="term" value="F:catalytic activity, acting on a protein"/>
    <property type="evidence" value="ECO:0007669"/>
    <property type="project" value="UniProtKB-ARBA"/>
</dbReference>
<dbReference type="GO" id="GO:0005829">
    <property type="term" value="C:cytosol"/>
    <property type="evidence" value="ECO:0007669"/>
    <property type="project" value="TreeGrafter"/>
</dbReference>
<comment type="subunit">
    <text evidence="2 10">Homodimer.</text>
</comment>
<keyword evidence="13" id="KW-1185">Reference proteome</keyword>
<feature type="domain" description="Aminoacyl-transfer RNA synthetases class-II family profile" evidence="11">
    <location>
        <begin position="47"/>
        <end position="467"/>
    </location>
</feature>
<dbReference type="Gene3D" id="3.30.930.10">
    <property type="entry name" value="Bira Bifunctional Protein, Domain 2"/>
    <property type="match status" value="2"/>
</dbReference>
<dbReference type="InterPro" id="IPR006195">
    <property type="entry name" value="aa-tRNA-synth_II"/>
</dbReference>
<dbReference type="EMBL" id="AP026802">
    <property type="protein sequence ID" value="BDR58393.1"/>
    <property type="molecule type" value="Genomic_DNA"/>
</dbReference>
<dbReference type="PRINTS" id="PR01046">
    <property type="entry name" value="TRNASYNTHPRO"/>
</dbReference>
<dbReference type="InterPro" id="IPR007214">
    <property type="entry name" value="YbaK/aa-tRNA-synth-assoc-dom"/>
</dbReference>
<dbReference type="InterPro" id="IPR033730">
    <property type="entry name" value="ProRS_core_prok"/>
</dbReference>
<comment type="catalytic activity">
    <reaction evidence="9 10">
        <text>tRNA(Pro) + L-proline + ATP = L-prolyl-tRNA(Pro) + AMP + diphosphate</text>
        <dbReference type="Rhea" id="RHEA:14305"/>
        <dbReference type="Rhea" id="RHEA-COMP:9700"/>
        <dbReference type="Rhea" id="RHEA-COMP:9702"/>
        <dbReference type="ChEBI" id="CHEBI:30616"/>
        <dbReference type="ChEBI" id="CHEBI:33019"/>
        <dbReference type="ChEBI" id="CHEBI:60039"/>
        <dbReference type="ChEBI" id="CHEBI:78442"/>
        <dbReference type="ChEBI" id="CHEBI:78532"/>
        <dbReference type="ChEBI" id="CHEBI:456215"/>
        <dbReference type="EC" id="6.1.1.15"/>
    </reaction>
</comment>
<dbReference type="HAMAP" id="MF_01569">
    <property type="entry name" value="Pro_tRNA_synth_type1"/>
    <property type="match status" value="1"/>
</dbReference>
<evidence type="ECO:0000256" key="8">
    <source>
        <dbReference type="ARBA" id="ARBA00023146"/>
    </source>
</evidence>
<dbReference type="Gene3D" id="3.90.960.10">
    <property type="entry name" value="YbaK/aminoacyl-tRNA synthetase-associated domain"/>
    <property type="match status" value="1"/>
</dbReference>
<protein>
    <recommendedName>
        <fullName evidence="10">Proline--tRNA ligase</fullName>
        <ecNumber evidence="10">6.1.1.15</ecNumber>
    </recommendedName>
    <alternativeName>
        <fullName evidence="10">Prolyl-tRNA synthetase</fullName>
        <shortName evidence="10">ProRS</shortName>
    </alternativeName>
</protein>
<dbReference type="Pfam" id="PF04073">
    <property type="entry name" value="tRNA_edit"/>
    <property type="match status" value="1"/>
</dbReference>
<evidence type="ECO:0000259" key="11">
    <source>
        <dbReference type="PROSITE" id="PS50862"/>
    </source>
</evidence>
<dbReference type="GO" id="GO:0016740">
    <property type="term" value="F:transferase activity"/>
    <property type="evidence" value="ECO:0007669"/>
    <property type="project" value="UniProtKB-ARBA"/>
</dbReference>
<keyword evidence="4 10" id="KW-0436">Ligase</keyword>
<dbReference type="CDD" id="cd04334">
    <property type="entry name" value="ProRS-INS"/>
    <property type="match status" value="1"/>
</dbReference>
<dbReference type="Pfam" id="PF03129">
    <property type="entry name" value="HGTP_anticodon"/>
    <property type="match status" value="1"/>
</dbReference>
<dbReference type="InterPro" id="IPR004154">
    <property type="entry name" value="Anticodon-bd"/>
</dbReference>
<dbReference type="SUPFAM" id="SSF52954">
    <property type="entry name" value="Class II aaRS ABD-related"/>
    <property type="match status" value="1"/>
</dbReference>
<dbReference type="PROSITE" id="PS50862">
    <property type="entry name" value="AA_TRNA_LIGASE_II"/>
    <property type="match status" value="1"/>
</dbReference>
<dbReference type="InterPro" id="IPR044140">
    <property type="entry name" value="ProRS_anticodon_short"/>
</dbReference>
<keyword evidence="8 10" id="KW-0030">Aminoacyl-tRNA synthetase</keyword>
<dbReference type="SUPFAM" id="SSF55681">
    <property type="entry name" value="Class II aaRS and biotin synthetases"/>
    <property type="match status" value="1"/>
</dbReference>
<comment type="similarity">
    <text evidence="10">Belongs to the class-II aminoacyl-tRNA synthetase family. ProS type 1 subfamily.</text>
</comment>
<dbReference type="CDD" id="cd00861">
    <property type="entry name" value="ProRS_anticodon_short"/>
    <property type="match status" value="1"/>
</dbReference>
<keyword evidence="5 10" id="KW-0547">Nucleotide-binding</keyword>
<dbReference type="PANTHER" id="PTHR42753">
    <property type="entry name" value="MITOCHONDRIAL RIBOSOME PROTEIN L39/PROLYL-TRNA LIGASE FAMILY MEMBER"/>
    <property type="match status" value="1"/>
</dbReference>
<accession>A0AAU9D4G5</accession>
<evidence type="ECO:0000256" key="3">
    <source>
        <dbReference type="ARBA" id="ARBA00022490"/>
    </source>
</evidence>
<evidence type="ECO:0000256" key="7">
    <source>
        <dbReference type="ARBA" id="ARBA00022917"/>
    </source>
</evidence>
<dbReference type="RefSeq" id="WP_317636298.1">
    <property type="nucleotide sequence ID" value="NZ_AP026802.1"/>
</dbReference>
<dbReference type="InterPro" id="IPR036754">
    <property type="entry name" value="YbaK/aa-tRNA-synt-asso_dom_sf"/>
</dbReference>
<evidence type="ECO:0000256" key="4">
    <source>
        <dbReference type="ARBA" id="ARBA00022598"/>
    </source>
</evidence>
<dbReference type="AlphaFoldDB" id="A0AAU9D4G5"/>
<evidence type="ECO:0000313" key="13">
    <source>
        <dbReference type="Proteomes" id="UP001321861"/>
    </source>
</evidence>
<name>A0AAU9D4G5_9LACO</name>
<dbReference type="NCBIfam" id="NF006625">
    <property type="entry name" value="PRK09194.1"/>
    <property type="match status" value="1"/>
</dbReference>
<sequence length="569" mass="64275">MKQSLVFIPTTKEVPSDTEAVSHQLLLRGGFIRQEMGGVFMYLPLAYRVLQKIQTIMEEEMENISCPETLMPVILPASLWKRSGRYKNYGPELFKLQDRSERELILGPTHEESYIDVVKSTWNSYKDFPKTLYQIQTKFRDELRPRFGLLRNKEFIMLDGYSFGGSQADLDYSYEQFNQAFRRIFDRSGLDYISVVADNGAMGGQESTEFQAVADIGEDDVAYVGEERSGANMEVAQGIPTFQVNEVFEEPGELTKVATPNAKTVVEVGEFFKTDLAKIVKSILYYADDKPVLVVAPGDHEINEMKLSNGLAAKELRLATHEEVQNLLGVQIGSIGPIGISEQVKVVMDPSVTHLHNFYVGANEDGYHYQNVNYDRDFTVDEQFDLININEGDLEPKTKQPYHIEQSIEIGHIFKLGTFYSEGLGATFLDQDGKEQPIIMGSYGIGVSRLIAAIVEQNNDENGIIWPKTVTPYDVHVIEINNQDETIVKTAEKLEEEITNSGHSVLLDDRDARAGVKFAESDLFGFPLRVVVGKKAQEGIVEIKERRTGEVHEIELSQVVKFIRDFYNK</sequence>
<evidence type="ECO:0000256" key="10">
    <source>
        <dbReference type="HAMAP-Rule" id="MF_01569"/>
    </source>
</evidence>
<keyword evidence="6 10" id="KW-0067">ATP-binding</keyword>
<dbReference type="InterPro" id="IPR023717">
    <property type="entry name" value="Pro-tRNA-Synthase_IIa_type1"/>
</dbReference>
<evidence type="ECO:0000256" key="9">
    <source>
        <dbReference type="ARBA" id="ARBA00047671"/>
    </source>
</evidence>
<dbReference type="GO" id="GO:0004827">
    <property type="term" value="F:proline-tRNA ligase activity"/>
    <property type="evidence" value="ECO:0007669"/>
    <property type="project" value="UniProtKB-UniRule"/>
</dbReference>
<reference evidence="12 13" key="1">
    <citation type="journal article" date="2023" name="Microbiol. Spectr.">
        <title>Symbiosis of Carpenter Bees with Uncharacterized Lactic Acid Bacteria Showing NAD Auxotrophy.</title>
        <authorList>
            <person name="Kawasaki S."/>
            <person name="Ozawa K."/>
            <person name="Mori T."/>
            <person name="Yamamoto A."/>
            <person name="Ito M."/>
            <person name="Ohkuma M."/>
            <person name="Sakamoto M."/>
            <person name="Matsutani M."/>
        </authorList>
    </citation>
    <scope>NUCLEOTIDE SEQUENCE [LARGE SCALE GENOMIC DNA]</scope>
    <source>
        <strain evidence="12 13">XA3</strain>
    </source>
</reference>
<dbReference type="Proteomes" id="UP001321861">
    <property type="component" value="Chromosome"/>
</dbReference>
<dbReference type="InterPro" id="IPR045864">
    <property type="entry name" value="aa-tRNA-synth_II/BPL/LPL"/>
</dbReference>
<dbReference type="GO" id="GO:0005524">
    <property type="term" value="F:ATP binding"/>
    <property type="evidence" value="ECO:0007669"/>
    <property type="project" value="UniProtKB-UniRule"/>
</dbReference>
<dbReference type="CDD" id="cd00779">
    <property type="entry name" value="ProRS_core_prok"/>
    <property type="match status" value="1"/>
</dbReference>
<dbReference type="GO" id="GO:0006433">
    <property type="term" value="P:prolyl-tRNA aminoacylation"/>
    <property type="evidence" value="ECO:0007669"/>
    <property type="project" value="UniProtKB-UniRule"/>
</dbReference>
<keyword evidence="7 10" id="KW-0648">Protein biosynthesis</keyword>
<dbReference type="InterPro" id="IPR036621">
    <property type="entry name" value="Anticodon-bd_dom_sf"/>
</dbReference>
<organism evidence="12 13">
    <name type="scientific">Xylocopilactobacillus apicola</name>
    <dbReference type="NCBI Taxonomy" id="2932184"/>
    <lineage>
        <taxon>Bacteria</taxon>
        <taxon>Bacillati</taxon>
        <taxon>Bacillota</taxon>
        <taxon>Bacilli</taxon>
        <taxon>Lactobacillales</taxon>
        <taxon>Lactobacillaceae</taxon>
        <taxon>Xylocopilactobacillus</taxon>
    </lineage>
</organism>
<dbReference type="InterPro" id="IPR002314">
    <property type="entry name" value="aa-tRNA-synt_IIb"/>
</dbReference>
<comment type="domain">
    <text evidence="10">Consists of three domains: the N-terminal catalytic domain, the editing domain and the C-terminal anticodon-binding domain.</text>
</comment>